<protein>
    <recommendedName>
        <fullName evidence="3">Metal-binding protein</fullName>
    </recommendedName>
</protein>
<name>A0ABS1RH54_9RHOB</name>
<dbReference type="EMBL" id="JAESIL010000050">
    <property type="protein sequence ID" value="MBL3578976.1"/>
    <property type="molecule type" value="Genomic_DNA"/>
</dbReference>
<evidence type="ECO:0000313" key="2">
    <source>
        <dbReference type="Proteomes" id="UP000635853"/>
    </source>
</evidence>
<accession>A0ABS1RH54</accession>
<gene>
    <name evidence="1" type="ORF">JMJ92_12555</name>
</gene>
<reference evidence="2" key="1">
    <citation type="submission" date="2021-01" db="EMBL/GenBank/DDBJ databases">
        <title>Draft genomes of Rhodovulum sulfidophilum.</title>
        <authorList>
            <person name="Guzman M.S."/>
        </authorList>
    </citation>
    <scope>NUCLEOTIDE SEQUENCE [LARGE SCALE GENOMIC DNA]</scope>
    <source>
        <strain evidence="2">AB19</strain>
    </source>
</reference>
<dbReference type="Proteomes" id="UP000635853">
    <property type="component" value="Unassembled WGS sequence"/>
</dbReference>
<organism evidence="1 2">
    <name type="scientific">Rhodovulum visakhapatnamense</name>
    <dbReference type="NCBI Taxonomy" id="364297"/>
    <lineage>
        <taxon>Bacteria</taxon>
        <taxon>Pseudomonadati</taxon>
        <taxon>Pseudomonadota</taxon>
        <taxon>Alphaproteobacteria</taxon>
        <taxon>Rhodobacterales</taxon>
        <taxon>Paracoccaceae</taxon>
        <taxon>Rhodovulum</taxon>
    </lineage>
</organism>
<keyword evidence="2" id="KW-1185">Reference proteome</keyword>
<evidence type="ECO:0008006" key="3">
    <source>
        <dbReference type="Google" id="ProtNLM"/>
    </source>
</evidence>
<comment type="caution">
    <text evidence="1">The sequence shown here is derived from an EMBL/GenBank/DDBJ whole genome shotgun (WGS) entry which is preliminary data.</text>
</comment>
<sequence>MSPRQTRVTPLGEIVADPARGLFMGNRGCLHDADGRLGRARWRHKAWICCLLQFRGRHRPVMTPGRYTELFFLDEAVALAAGHRPCAECRRADFRRFAQAFGVGTAGRLDAALHAARLCPASRDQRRHTAPAAALPDGAFVLLEATPHLILGRVALPWQPSGYGAARPRPVGEVTVLTPAPTVAALAAGYRPVLHPSAAAGPG</sequence>
<dbReference type="RefSeq" id="WP_075785906.1">
    <property type="nucleotide sequence ID" value="NZ_JAESIL010000050.1"/>
</dbReference>
<evidence type="ECO:0000313" key="1">
    <source>
        <dbReference type="EMBL" id="MBL3578976.1"/>
    </source>
</evidence>
<proteinExistence type="predicted"/>